<dbReference type="AlphaFoldDB" id="A0AAW1C9T5"/>
<feature type="transmembrane region" description="Helical" evidence="8">
    <location>
        <begin position="350"/>
        <end position="372"/>
    </location>
</feature>
<feature type="transmembrane region" description="Helical" evidence="8">
    <location>
        <begin position="392"/>
        <end position="417"/>
    </location>
</feature>
<keyword evidence="4 8" id="KW-0769">Symport</keyword>
<feature type="transmembrane region" description="Helical" evidence="8">
    <location>
        <begin position="87"/>
        <end position="110"/>
    </location>
</feature>
<dbReference type="EMBL" id="JAOTOJ010000001">
    <property type="protein sequence ID" value="KAK9411094.1"/>
    <property type="molecule type" value="Genomic_DNA"/>
</dbReference>
<comment type="similarity">
    <text evidence="8">Belongs to the dicarboxylate/amino acid:cation symporter (DAACS) (TC 2.A.23) family.</text>
</comment>
<sequence>MEKPAESRNGFLEPTVLSGFEAGEEGVKQPRLKLFQLRSFGRFLRKNCIVILTVTGVLVGVAMGALMRQMPLTRAQITYLAFPGEMLLRMLKMIILPLVICSLVSGAASLDTRSLGKLGGIAVAYFLVTTLIASALAVALAFIIKPGVGAGELNSKDLGLDGAMPTNKETVDSFLDLARNLFPSNLIVAAFRSYATDYKAIVRNSTIGNVTIEKYIVDYKEIINASLGNATIEKFPVGTEIEGMNILGLVLFALVLGVALKKLGPEGEELIRFFNSFNEATMVLVSWIMWYVPLGITFLVGSKIVEMDNIILLVTSLGKYIFASILGHIIHGGIILPLIYFAVTRKNPFTFLLGLITPFTTAFATCSSSATLPSMIKCIEDNNKVDKRISRFILPIGATVNMDGAAIFQCVAAVFIAQLNNVDLNIGQIFTILVTATASSVGAAGIPAGGVLTIAIILEAIGLPTNDISLILAVDWIVDRTTTVVNVEGDAFGAGILDFLNPKETKEKDTELSDVHVDAIPNTKADGETSPLLTGCSFPFRPGKTPPPEKSPRPKSRRSESTASNQTYNNPPRLTKGADFGLAETAVPGWFSAYPISAPKEPIGKGSRPVEDGSAQQNRAQSPRVWIVCMLGGSGDGLSFFERETAADLQVDSNWRAPLFCSPAFLLRLGISDLLQVVAASFARWAKHGKGARGLLVFRLAYIILL</sequence>
<dbReference type="InterPro" id="IPR036458">
    <property type="entry name" value="Na:dicarbo_symporter_sf"/>
</dbReference>
<keyword evidence="7" id="KW-0325">Glycoprotein</keyword>
<comment type="subcellular location">
    <subcellularLocation>
        <location evidence="1 8">Membrane</location>
        <topology evidence="1 8">Multi-pass membrane protein</topology>
    </subcellularLocation>
</comment>
<evidence type="ECO:0000313" key="11">
    <source>
        <dbReference type="Proteomes" id="UP001474421"/>
    </source>
</evidence>
<comment type="caution">
    <text evidence="10">The sequence shown here is derived from an EMBL/GenBank/DDBJ whole genome shotgun (WGS) entry which is preliminary data.</text>
</comment>
<feature type="transmembrane region" description="Helical" evidence="8">
    <location>
        <begin position="429"/>
        <end position="458"/>
    </location>
</feature>
<feature type="transmembrane region" description="Helical" evidence="8">
    <location>
        <begin position="122"/>
        <end position="144"/>
    </location>
</feature>
<evidence type="ECO:0000256" key="6">
    <source>
        <dbReference type="ARBA" id="ARBA00023136"/>
    </source>
</evidence>
<reference evidence="10 11" key="1">
    <citation type="journal article" date="2024" name="Proc. Natl. Acad. Sci. U.S.A.">
        <title>The genetic regulatory architecture and epigenomic basis for age-related changes in rattlesnake venom.</title>
        <authorList>
            <person name="Hogan M.P."/>
            <person name="Holding M.L."/>
            <person name="Nystrom G.S."/>
            <person name="Colston T.J."/>
            <person name="Bartlett D.A."/>
            <person name="Mason A.J."/>
            <person name="Ellsworth S.A."/>
            <person name="Rautsaw R.M."/>
            <person name="Lawrence K.C."/>
            <person name="Strickland J.L."/>
            <person name="He B."/>
            <person name="Fraser P."/>
            <person name="Margres M.J."/>
            <person name="Gilbert D.M."/>
            <person name="Gibbs H.L."/>
            <person name="Parkinson C.L."/>
            <person name="Rokyta D.R."/>
        </authorList>
    </citation>
    <scope>NUCLEOTIDE SEQUENCE [LARGE SCALE GENOMIC DNA]</scope>
    <source>
        <strain evidence="10">DRR0105</strain>
    </source>
</reference>
<evidence type="ECO:0000256" key="7">
    <source>
        <dbReference type="ARBA" id="ARBA00023180"/>
    </source>
</evidence>
<dbReference type="GO" id="GO:0015194">
    <property type="term" value="F:L-serine transmembrane transporter activity"/>
    <property type="evidence" value="ECO:0007669"/>
    <property type="project" value="TreeGrafter"/>
</dbReference>
<dbReference type="GO" id="GO:0015293">
    <property type="term" value="F:symporter activity"/>
    <property type="evidence" value="ECO:0007669"/>
    <property type="project" value="UniProtKB-UniRule"/>
</dbReference>
<dbReference type="GO" id="GO:0015813">
    <property type="term" value="P:L-glutamate transmembrane transport"/>
    <property type="evidence" value="ECO:0007669"/>
    <property type="project" value="TreeGrafter"/>
</dbReference>
<dbReference type="PROSITE" id="PS00713">
    <property type="entry name" value="NA_DICARBOXYL_SYMP_1"/>
    <property type="match status" value="1"/>
</dbReference>
<protein>
    <recommendedName>
        <fullName evidence="8">Amino acid transporter</fullName>
    </recommendedName>
</protein>
<gene>
    <name evidence="10" type="ORF">NXF25_002269</name>
</gene>
<feature type="region of interest" description="Disordered" evidence="9">
    <location>
        <begin position="521"/>
        <end position="577"/>
    </location>
</feature>
<evidence type="ECO:0000256" key="3">
    <source>
        <dbReference type="ARBA" id="ARBA00022692"/>
    </source>
</evidence>
<keyword evidence="6 8" id="KW-0472">Membrane</keyword>
<dbReference type="Proteomes" id="UP001474421">
    <property type="component" value="Unassembled WGS sequence"/>
</dbReference>
<evidence type="ECO:0000256" key="1">
    <source>
        <dbReference type="ARBA" id="ARBA00004141"/>
    </source>
</evidence>
<dbReference type="Gene3D" id="1.10.3860.10">
    <property type="entry name" value="Sodium:dicarboxylate symporter"/>
    <property type="match status" value="1"/>
</dbReference>
<evidence type="ECO:0000256" key="8">
    <source>
        <dbReference type="RuleBase" id="RU361216"/>
    </source>
</evidence>
<keyword evidence="2 8" id="KW-0813">Transport</keyword>
<proteinExistence type="inferred from homology"/>
<evidence type="ECO:0000256" key="4">
    <source>
        <dbReference type="ARBA" id="ARBA00022847"/>
    </source>
</evidence>
<dbReference type="PANTHER" id="PTHR11958:SF20">
    <property type="entry name" value="NEUTRAL AMINO ACID TRANSPORTER A"/>
    <property type="match status" value="1"/>
</dbReference>
<evidence type="ECO:0000256" key="5">
    <source>
        <dbReference type="ARBA" id="ARBA00022989"/>
    </source>
</evidence>
<name>A0AAW1C9T5_CROAD</name>
<dbReference type="SUPFAM" id="SSF118215">
    <property type="entry name" value="Proton glutamate symport protein"/>
    <property type="match status" value="1"/>
</dbReference>
<feature type="transmembrane region" description="Helical" evidence="8">
    <location>
        <begin position="48"/>
        <end position="67"/>
    </location>
</feature>
<dbReference type="InterPro" id="IPR001991">
    <property type="entry name" value="Na-dicarboxylate_symporter"/>
</dbReference>
<dbReference type="GO" id="GO:0015195">
    <property type="term" value="F:L-threonine transmembrane transporter activity"/>
    <property type="evidence" value="ECO:0007669"/>
    <property type="project" value="TreeGrafter"/>
</dbReference>
<organism evidence="10 11">
    <name type="scientific">Crotalus adamanteus</name>
    <name type="common">Eastern diamondback rattlesnake</name>
    <dbReference type="NCBI Taxonomy" id="8729"/>
    <lineage>
        <taxon>Eukaryota</taxon>
        <taxon>Metazoa</taxon>
        <taxon>Chordata</taxon>
        <taxon>Craniata</taxon>
        <taxon>Vertebrata</taxon>
        <taxon>Euteleostomi</taxon>
        <taxon>Lepidosauria</taxon>
        <taxon>Squamata</taxon>
        <taxon>Bifurcata</taxon>
        <taxon>Unidentata</taxon>
        <taxon>Episquamata</taxon>
        <taxon>Toxicofera</taxon>
        <taxon>Serpentes</taxon>
        <taxon>Colubroidea</taxon>
        <taxon>Viperidae</taxon>
        <taxon>Crotalinae</taxon>
        <taxon>Crotalus</taxon>
    </lineage>
</organism>
<evidence type="ECO:0000313" key="10">
    <source>
        <dbReference type="EMBL" id="KAK9411094.1"/>
    </source>
</evidence>
<dbReference type="PROSITE" id="PS00714">
    <property type="entry name" value="NA_DICARBOXYL_SYMP_2"/>
    <property type="match status" value="1"/>
</dbReference>
<dbReference type="GO" id="GO:0015180">
    <property type="term" value="F:L-alanine transmembrane transporter activity"/>
    <property type="evidence" value="ECO:0007669"/>
    <property type="project" value="TreeGrafter"/>
</dbReference>
<feature type="transmembrane region" description="Helical" evidence="8">
    <location>
        <begin position="243"/>
        <end position="260"/>
    </location>
</feature>
<dbReference type="PRINTS" id="PR00173">
    <property type="entry name" value="EDTRNSPORT"/>
</dbReference>
<dbReference type="GO" id="GO:0015183">
    <property type="term" value="F:L-aspartate transmembrane transporter activity"/>
    <property type="evidence" value="ECO:0007669"/>
    <property type="project" value="TreeGrafter"/>
</dbReference>
<accession>A0AAW1C9T5</accession>
<feature type="transmembrane region" description="Helical" evidence="8">
    <location>
        <begin position="281"/>
        <end position="300"/>
    </location>
</feature>
<dbReference type="InterPro" id="IPR018107">
    <property type="entry name" value="Na-dicarboxylate_symporter_CS"/>
</dbReference>
<dbReference type="PANTHER" id="PTHR11958">
    <property type="entry name" value="SODIUM/DICARBOXYLATE SYMPORTER-RELATED"/>
    <property type="match status" value="1"/>
</dbReference>
<feature type="compositionally biased region" description="Polar residues" evidence="9">
    <location>
        <begin position="563"/>
        <end position="572"/>
    </location>
</feature>
<dbReference type="Pfam" id="PF00375">
    <property type="entry name" value="SDF"/>
    <property type="match status" value="1"/>
</dbReference>
<keyword evidence="11" id="KW-1185">Reference proteome</keyword>
<evidence type="ECO:0000256" key="9">
    <source>
        <dbReference type="SAM" id="MobiDB-lite"/>
    </source>
</evidence>
<dbReference type="GO" id="GO:0005886">
    <property type="term" value="C:plasma membrane"/>
    <property type="evidence" value="ECO:0007669"/>
    <property type="project" value="TreeGrafter"/>
</dbReference>
<dbReference type="InterPro" id="IPR050746">
    <property type="entry name" value="DAACS"/>
</dbReference>
<evidence type="ECO:0000256" key="2">
    <source>
        <dbReference type="ARBA" id="ARBA00022448"/>
    </source>
</evidence>
<keyword evidence="3 8" id="KW-0812">Transmembrane</keyword>
<feature type="transmembrane region" description="Helical" evidence="8">
    <location>
        <begin position="320"/>
        <end position="343"/>
    </location>
</feature>
<keyword evidence="5 8" id="KW-1133">Transmembrane helix</keyword>